<feature type="coiled-coil region" evidence="1">
    <location>
        <begin position="380"/>
        <end position="421"/>
    </location>
</feature>
<protein>
    <recommendedName>
        <fullName evidence="5">Ubiquitin-like protease family profile domain-containing protein</fullName>
    </recommendedName>
</protein>
<keyword evidence="1" id="KW-0175">Coiled coil</keyword>
<reference evidence="3" key="1">
    <citation type="submission" date="2023-08" db="EMBL/GenBank/DDBJ databases">
        <authorList>
            <person name="Chen Y."/>
            <person name="Shah S."/>
            <person name="Dougan E. K."/>
            <person name="Thang M."/>
            <person name="Chan C."/>
        </authorList>
    </citation>
    <scope>NUCLEOTIDE SEQUENCE</scope>
</reference>
<evidence type="ECO:0000256" key="1">
    <source>
        <dbReference type="SAM" id="Coils"/>
    </source>
</evidence>
<proteinExistence type="predicted"/>
<keyword evidence="4" id="KW-1185">Reference proteome</keyword>
<dbReference type="AlphaFoldDB" id="A0AA36J7X0"/>
<evidence type="ECO:0008006" key="5">
    <source>
        <dbReference type="Google" id="ProtNLM"/>
    </source>
</evidence>
<gene>
    <name evidence="3" type="ORF">EVOR1521_LOCUS23561</name>
</gene>
<comment type="caution">
    <text evidence="3">The sequence shown here is derived from an EMBL/GenBank/DDBJ whole genome shotgun (WGS) entry which is preliminary data.</text>
</comment>
<dbReference type="EMBL" id="CAUJNA010003361">
    <property type="protein sequence ID" value="CAJ1400149.1"/>
    <property type="molecule type" value="Genomic_DNA"/>
</dbReference>
<dbReference type="Proteomes" id="UP001178507">
    <property type="component" value="Unassembled WGS sequence"/>
</dbReference>
<evidence type="ECO:0000313" key="3">
    <source>
        <dbReference type="EMBL" id="CAJ1400149.1"/>
    </source>
</evidence>
<organism evidence="3 4">
    <name type="scientific">Effrenium voratum</name>
    <dbReference type="NCBI Taxonomy" id="2562239"/>
    <lineage>
        <taxon>Eukaryota</taxon>
        <taxon>Sar</taxon>
        <taxon>Alveolata</taxon>
        <taxon>Dinophyceae</taxon>
        <taxon>Suessiales</taxon>
        <taxon>Symbiodiniaceae</taxon>
        <taxon>Effrenium</taxon>
    </lineage>
</organism>
<feature type="region of interest" description="Disordered" evidence="2">
    <location>
        <begin position="444"/>
        <end position="475"/>
    </location>
</feature>
<feature type="compositionally biased region" description="Basic and acidic residues" evidence="2">
    <location>
        <begin position="451"/>
        <end position="468"/>
    </location>
</feature>
<accession>A0AA36J7X0</accession>
<evidence type="ECO:0000256" key="2">
    <source>
        <dbReference type="SAM" id="MobiDB-lite"/>
    </source>
</evidence>
<sequence length="504" mass="57656">MHLANQISTLVAAKCTSKLQITDSDFSKQFKSLVKRKLQQLRHDFQQKYQQDAAWKVGSLEILESVVFAQEEMSKKNLEDEWVLKAAIRNGILGYIPSGGKLQKVTECSWAQAEGFQMGTKRIPSDWFKDRFSWLSPDGKPIEPDWSLSDSASEIADLQRWDYHSKEDEQHDSADEGQHLELVEIEGELEEQLELSRYNILTTSGTFMVLPEEVELKVPQKVKTFQWPAFRQLSREEMRLMLQQLYCLPEDGLGEVDLLAGVHKDTVLLEDQHIQMGWSLLSWALQKSGAAIPSDQFGIVDSALTRNIALQVHVEHKQFLIQKLKNHLERHSDNSDCGWWVLNYLELEASKLRGETITLWPASRAQYWKSRLIQISASLAKELSKVQTQLENDIKKRQDKEKKAQAAKAAAEEKLSSMKNKESAAAAKAKELIETNSLRETQLQAEIGRAPSEESSGKRRKLENKEVENQEQAIFSHAESFQMTIDSYAEEKVQQEKELKELEG</sequence>
<evidence type="ECO:0000313" key="4">
    <source>
        <dbReference type="Proteomes" id="UP001178507"/>
    </source>
</evidence>
<name>A0AA36J7X0_9DINO</name>